<evidence type="ECO:0000313" key="8">
    <source>
        <dbReference type="EMBL" id="PWC12094.1"/>
    </source>
</evidence>
<dbReference type="InterPro" id="IPR001308">
    <property type="entry name" value="ETF_a/FixB"/>
</dbReference>
<evidence type="ECO:0000256" key="2">
    <source>
        <dbReference type="ARBA" id="ARBA00022448"/>
    </source>
</evidence>
<dbReference type="Gene3D" id="3.40.50.1220">
    <property type="entry name" value="TPP-binding domain"/>
    <property type="match status" value="1"/>
</dbReference>
<proteinExistence type="inferred from homology"/>
<comment type="similarity">
    <text evidence="1">Belongs to the ETF alpha-subunit/FixB family.</text>
</comment>
<evidence type="ECO:0000313" key="9">
    <source>
        <dbReference type="Proteomes" id="UP000245138"/>
    </source>
</evidence>
<dbReference type="Pfam" id="PF00766">
    <property type="entry name" value="ETF_alpha"/>
    <property type="match status" value="1"/>
</dbReference>
<dbReference type="Proteomes" id="UP000245138">
    <property type="component" value="Unassembled WGS sequence"/>
</dbReference>
<evidence type="ECO:0000256" key="3">
    <source>
        <dbReference type="ARBA" id="ARBA00022630"/>
    </source>
</evidence>
<feature type="binding site" evidence="6">
    <location>
        <begin position="261"/>
        <end position="268"/>
    </location>
    <ligand>
        <name>FAD</name>
        <dbReference type="ChEBI" id="CHEBI:57692"/>
    </ligand>
</feature>
<dbReference type="InterPro" id="IPR014730">
    <property type="entry name" value="ETF_a/b_N"/>
</dbReference>
<dbReference type="GO" id="GO:0050660">
    <property type="term" value="F:flavin adenine dinucleotide binding"/>
    <property type="evidence" value="ECO:0007669"/>
    <property type="project" value="InterPro"/>
</dbReference>
<gene>
    <name evidence="8" type="ORF">B4923_12425</name>
</gene>
<feature type="domain" description="Electron transfer flavoprotein alpha/beta-subunit N-terminal" evidence="7">
    <location>
        <begin position="8"/>
        <end position="184"/>
    </location>
</feature>
<feature type="binding site" evidence="6">
    <location>
        <position position="204"/>
    </location>
    <ligand>
        <name>FAD</name>
        <dbReference type="ChEBI" id="CHEBI:57692"/>
    </ligand>
</feature>
<dbReference type="SUPFAM" id="SSF52402">
    <property type="entry name" value="Adenine nucleotide alpha hydrolases-like"/>
    <property type="match status" value="1"/>
</dbReference>
<comment type="cofactor">
    <cofactor evidence="6">
        <name>FAD</name>
        <dbReference type="ChEBI" id="CHEBI:57692"/>
    </cofactor>
    <text evidence="6">Binds 1 FAD per dimer.</text>
</comment>
<dbReference type="AlphaFoldDB" id="A0A2U1TRP9"/>
<dbReference type="PANTHER" id="PTHR43153">
    <property type="entry name" value="ELECTRON TRANSFER FLAVOPROTEIN ALPHA"/>
    <property type="match status" value="1"/>
</dbReference>
<feature type="binding site" evidence="6">
    <location>
        <position position="282"/>
    </location>
    <ligand>
        <name>FAD</name>
        <dbReference type="ChEBI" id="CHEBI:57692"/>
    </ligand>
</feature>
<accession>A0A2U1TRP9</accession>
<dbReference type="EMBL" id="QDKJ01000008">
    <property type="protein sequence ID" value="PWC12094.1"/>
    <property type="molecule type" value="Genomic_DNA"/>
</dbReference>
<comment type="caution">
    <text evidence="8">The sequence shown here is derived from an EMBL/GenBank/DDBJ whole genome shotgun (WGS) entry which is preliminary data.</text>
</comment>
<dbReference type="SMART" id="SM00893">
    <property type="entry name" value="ETF"/>
    <property type="match status" value="1"/>
</dbReference>
<dbReference type="InterPro" id="IPR018206">
    <property type="entry name" value="ETF_asu_C_CS"/>
</dbReference>
<evidence type="ECO:0000256" key="6">
    <source>
        <dbReference type="PIRSR" id="PIRSR000089-1"/>
    </source>
</evidence>
<protein>
    <submittedName>
        <fullName evidence="8">Electron transfer flavoprotein subunit alpha</fullName>
    </submittedName>
</protein>
<evidence type="ECO:0000259" key="7">
    <source>
        <dbReference type="SMART" id="SM00893"/>
    </source>
</evidence>
<dbReference type="InterPro" id="IPR014731">
    <property type="entry name" value="ETF_asu_C"/>
</dbReference>
<dbReference type="PIRSF" id="PIRSF000089">
    <property type="entry name" value="Electra_flavoP_a"/>
    <property type="match status" value="1"/>
</dbReference>
<keyword evidence="5" id="KW-0249">Electron transport</keyword>
<keyword evidence="3" id="KW-0285">Flavoprotein</keyword>
<dbReference type="Gene3D" id="3.40.50.620">
    <property type="entry name" value="HUPs"/>
    <property type="match status" value="1"/>
</dbReference>
<dbReference type="RefSeq" id="WP_109054672.1">
    <property type="nucleotide sequence ID" value="NZ_QDKJ01000008.1"/>
</dbReference>
<dbReference type="PANTHER" id="PTHR43153:SF1">
    <property type="entry name" value="ELECTRON TRANSFER FLAVOPROTEIN SUBUNIT ALPHA, MITOCHONDRIAL"/>
    <property type="match status" value="1"/>
</dbReference>
<feature type="binding site" evidence="6">
    <location>
        <begin position="229"/>
        <end position="230"/>
    </location>
    <ligand>
        <name>FAD</name>
        <dbReference type="ChEBI" id="CHEBI:57692"/>
    </ligand>
</feature>
<dbReference type="FunFam" id="3.40.50.1220:FF:000004">
    <property type="entry name" value="Electron transfer flavoprotein"/>
    <property type="match status" value="1"/>
</dbReference>
<name>A0A2U1TRP9_9GAMM</name>
<dbReference type="InterPro" id="IPR014729">
    <property type="entry name" value="Rossmann-like_a/b/a_fold"/>
</dbReference>
<dbReference type="InterPro" id="IPR029035">
    <property type="entry name" value="DHS-like_NAD/FAD-binding_dom"/>
</dbReference>
<dbReference type="GO" id="GO:0033539">
    <property type="term" value="P:fatty acid beta-oxidation using acyl-CoA dehydrogenase"/>
    <property type="evidence" value="ECO:0007669"/>
    <property type="project" value="TreeGrafter"/>
</dbReference>
<dbReference type="PROSITE" id="PS00696">
    <property type="entry name" value="ETF_ALPHA"/>
    <property type="match status" value="1"/>
</dbReference>
<keyword evidence="4 6" id="KW-0274">FAD</keyword>
<dbReference type="OrthoDB" id="9770286at2"/>
<keyword evidence="2" id="KW-0813">Transport</keyword>
<reference evidence="8 9" key="1">
    <citation type="submission" date="2018-04" db="EMBL/GenBank/DDBJ databases">
        <title>Brenneria corticis sp.nov.</title>
        <authorList>
            <person name="Li Y."/>
        </authorList>
    </citation>
    <scope>NUCLEOTIDE SEQUENCE [LARGE SCALE GENOMIC DNA]</scope>
    <source>
        <strain evidence="8 9">LMG 27715</strain>
    </source>
</reference>
<sequence length="314" mass="33923">MANLLPIVFVYADKADRLAELIVLARQWGKEVNVLFVGDDQEIRECINLGADVVYHFAQQEDVIVEDYVPSFVSIIREVGPQALVLLATTKRCKAIAAHLGQQLNAAVVNDMLSLRVENSAIFVTHQFYGGLAHETEQIHSPYAIVTTSNGSGETEQAGSVASSNIKPGVFIPPTQPIRLVSRRPKQGSMINLTKAKRVVGIGRGFSKQEDIALAEALAKAIHGEVGCSRPIAEGEGWMEHGRYIGVSGVALNADLYIATGVSGQIQHMVGVNHVKTIVAINKDKNAPIFNFVDYGIVGDLYKVLPTLTAKLNG</sequence>
<evidence type="ECO:0000256" key="5">
    <source>
        <dbReference type="ARBA" id="ARBA00022982"/>
    </source>
</evidence>
<organism evidence="8 9">
    <name type="scientific">Brenneria roseae subsp. americana</name>
    <dbReference type="NCBI Taxonomy" id="1508507"/>
    <lineage>
        <taxon>Bacteria</taxon>
        <taxon>Pseudomonadati</taxon>
        <taxon>Pseudomonadota</taxon>
        <taxon>Gammaproteobacteria</taxon>
        <taxon>Enterobacterales</taxon>
        <taxon>Pectobacteriaceae</taxon>
        <taxon>Brenneria</taxon>
    </lineage>
</organism>
<evidence type="ECO:0000256" key="1">
    <source>
        <dbReference type="ARBA" id="ARBA00005817"/>
    </source>
</evidence>
<keyword evidence="9" id="KW-1185">Reference proteome</keyword>
<dbReference type="Pfam" id="PF01012">
    <property type="entry name" value="ETF"/>
    <property type="match status" value="1"/>
</dbReference>
<dbReference type="GO" id="GO:0009055">
    <property type="term" value="F:electron transfer activity"/>
    <property type="evidence" value="ECO:0007669"/>
    <property type="project" value="InterPro"/>
</dbReference>
<evidence type="ECO:0000256" key="4">
    <source>
        <dbReference type="ARBA" id="ARBA00022827"/>
    </source>
</evidence>
<dbReference type="SUPFAM" id="SSF52467">
    <property type="entry name" value="DHS-like NAD/FAD-binding domain"/>
    <property type="match status" value="1"/>
</dbReference>